<dbReference type="PANTHER" id="PTHR44688">
    <property type="entry name" value="DNA-BINDING TRANSCRIPTIONAL ACTIVATOR DEVR_DOSR"/>
    <property type="match status" value="1"/>
</dbReference>
<evidence type="ECO:0000256" key="1">
    <source>
        <dbReference type="ARBA" id="ARBA00023015"/>
    </source>
</evidence>
<keyword evidence="3" id="KW-0804">Transcription</keyword>
<dbReference type="PRINTS" id="PR00038">
    <property type="entry name" value="HTHLUXR"/>
</dbReference>
<dbReference type="PANTHER" id="PTHR44688:SF16">
    <property type="entry name" value="DNA-BINDING TRANSCRIPTIONAL ACTIVATOR DEVR_DOSR"/>
    <property type="match status" value="1"/>
</dbReference>
<dbReference type="Gene3D" id="1.10.10.10">
    <property type="entry name" value="Winged helix-like DNA-binding domain superfamily/Winged helix DNA-binding domain"/>
    <property type="match status" value="1"/>
</dbReference>
<dbReference type="Proteomes" id="UP001247805">
    <property type="component" value="Unassembled WGS sequence"/>
</dbReference>
<keyword evidence="6" id="KW-1185">Reference proteome</keyword>
<proteinExistence type="predicted"/>
<evidence type="ECO:0000256" key="2">
    <source>
        <dbReference type="ARBA" id="ARBA00023125"/>
    </source>
</evidence>
<dbReference type="InterPro" id="IPR000792">
    <property type="entry name" value="Tscrpt_reg_LuxR_C"/>
</dbReference>
<evidence type="ECO:0000256" key="3">
    <source>
        <dbReference type="ARBA" id="ARBA00023163"/>
    </source>
</evidence>
<dbReference type="InterPro" id="IPR016032">
    <property type="entry name" value="Sig_transdc_resp-reg_C-effctor"/>
</dbReference>
<dbReference type="PROSITE" id="PS50043">
    <property type="entry name" value="HTH_LUXR_2"/>
    <property type="match status" value="1"/>
</dbReference>
<keyword evidence="1" id="KW-0805">Transcription regulation</keyword>
<name>A0ABU3T215_9ALTE</name>
<evidence type="ECO:0000313" key="5">
    <source>
        <dbReference type="EMBL" id="MDU0356278.1"/>
    </source>
</evidence>
<dbReference type="Pfam" id="PF00196">
    <property type="entry name" value="GerE"/>
    <property type="match status" value="1"/>
</dbReference>
<reference evidence="5 6" key="1">
    <citation type="submission" date="2023-10" db="EMBL/GenBank/DDBJ databases">
        <title>Glaciecola aquimarina strain GGW-M5 nov., isolated from a coastal seawater.</title>
        <authorList>
            <person name="Bayburt H."/>
            <person name="Kim J.M."/>
            <person name="Choi B.J."/>
            <person name="Jeon C.O."/>
        </authorList>
    </citation>
    <scope>NUCLEOTIDE SEQUENCE [LARGE SCALE GENOMIC DNA]</scope>
    <source>
        <strain evidence="5 6">KCTC 32108</strain>
    </source>
</reference>
<organism evidence="5 6">
    <name type="scientific">Paraglaciecola aquimarina</name>
    <dbReference type="NCBI Taxonomy" id="1235557"/>
    <lineage>
        <taxon>Bacteria</taxon>
        <taxon>Pseudomonadati</taxon>
        <taxon>Pseudomonadota</taxon>
        <taxon>Gammaproteobacteria</taxon>
        <taxon>Alteromonadales</taxon>
        <taxon>Alteromonadaceae</taxon>
        <taxon>Paraglaciecola</taxon>
    </lineage>
</organism>
<evidence type="ECO:0000313" key="6">
    <source>
        <dbReference type="Proteomes" id="UP001247805"/>
    </source>
</evidence>
<accession>A0ABU3T215</accession>
<dbReference type="PROSITE" id="PS00622">
    <property type="entry name" value="HTH_LUXR_1"/>
    <property type="match status" value="1"/>
</dbReference>
<feature type="domain" description="HTH luxR-type" evidence="4">
    <location>
        <begin position="67"/>
        <end position="132"/>
    </location>
</feature>
<dbReference type="RefSeq" id="WP_316027774.1">
    <property type="nucleotide sequence ID" value="NZ_JAWDIO010000002.1"/>
</dbReference>
<sequence length="140" mass="15774">MPFDAGLSLLHAPTSNINERQENLLNAWHIFEKISAKAALRWIRMTATQQGFAHILPRVRRGPYSKTRQHPIGLTNKEQQVLALLMTGASNHEIATSLSRSNRTVENHVSSILSKLNVDNRVEALLRVQNEPWLSDCSAK</sequence>
<dbReference type="SUPFAM" id="SSF46894">
    <property type="entry name" value="C-terminal effector domain of the bipartite response regulators"/>
    <property type="match status" value="1"/>
</dbReference>
<dbReference type="EMBL" id="JAWDIO010000002">
    <property type="protein sequence ID" value="MDU0356278.1"/>
    <property type="molecule type" value="Genomic_DNA"/>
</dbReference>
<keyword evidence="2" id="KW-0238">DNA-binding</keyword>
<dbReference type="SMART" id="SM00421">
    <property type="entry name" value="HTH_LUXR"/>
    <property type="match status" value="1"/>
</dbReference>
<dbReference type="InterPro" id="IPR036388">
    <property type="entry name" value="WH-like_DNA-bd_sf"/>
</dbReference>
<protein>
    <submittedName>
        <fullName evidence="5">LuxR C-terminal-related transcriptional regulator</fullName>
    </submittedName>
</protein>
<gene>
    <name evidence="5" type="ORF">RS130_22455</name>
</gene>
<dbReference type="CDD" id="cd06170">
    <property type="entry name" value="LuxR_C_like"/>
    <property type="match status" value="1"/>
</dbReference>
<evidence type="ECO:0000259" key="4">
    <source>
        <dbReference type="PROSITE" id="PS50043"/>
    </source>
</evidence>
<comment type="caution">
    <text evidence="5">The sequence shown here is derived from an EMBL/GenBank/DDBJ whole genome shotgun (WGS) entry which is preliminary data.</text>
</comment>